<dbReference type="STRING" id="671065.MetMK1DRAFT_00027780"/>
<dbReference type="HOGENOM" id="CLU_2313849_0_0_2"/>
<gene>
    <name evidence="1" type="ORF">MetMK1DRAFT_00027780</name>
</gene>
<dbReference type="RefSeq" id="WP_009074655.1">
    <property type="nucleotide sequence ID" value="NZ_JH597770.1"/>
</dbReference>
<accession>H2C872</accession>
<dbReference type="EMBL" id="JH597770">
    <property type="protein sequence ID" value="EHP68348.1"/>
    <property type="molecule type" value="Genomic_DNA"/>
</dbReference>
<evidence type="ECO:0000313" key="1">
    <source>
        <dbReference type="EMBL" id="EHP68348.1"/>
    </source>
</evidence>
<proteinExistence type="predicted"/>
<organism evidence="1 2">
    <name type="scientific">Metallosphaera yellowstonensis MK1</name>
    <dbReference type="NCBI Taxonomy" id="671065"/>
    <lineage>
        <taxon>Archaea</taxon>
        <taxon>Thermoproteota</taxon>
        <taxon>Thermoprotei</taxon>
        <taxon>Sulfolobales</taxon>
        <taxon>Sulfolobaceae</taxon>
        <taxon>Metallosphaera</taxon>
    </lineage>
</organism>
<evidence type="ECO:0000313" key="2">
    <source>
        <dbReference type="Proteomes" id="UP000003980"/>
    </source>
</evidence>
<dbReference type="AlphaFoldDB" id="H2C872"/>
<dbReference type="Proteomes" id="UP000003980">
    <property type="component" value="Unassembled WGS sequence"/>
</dbReference>
<keyword evidence="2" id="KW-1185">Reference proteome</keyword>
<sequence>MVESTTRNPHQGAIVEKVTKWIGSPSFFEVLQKHMTIGPTFSIEALSTFERDPILKTLMVARGYAKMAGKLLPLTVTISSDVTIRIGLIKAVIPLEEVE</sequence>
<protein>
    <submittedName>
        <fullName evidence="1">Uncharacterized protein</fullName>
    </submittedName>
</protein>
<name>H2C872_9CREN</name>
<reference evidence="1 2" key="1">
    <citation type="submission" date="2012-01" db="EMBL/GenBank/DDBJ databases">
        <title>Improved High-Quality Draft sequence of Metallosphaera yellowstonensis MK1.</title>
        <authorList>
            <consortium name="US DOE Joint Genome Institute"/>
            <person name="Lucas S."/>
            <person name="Han J."/>
            <person name="Cheng J.-F."/>
            <person name="Goodwin L."/>
            <person name="Pitluck S."/>
            <person name="Peters L."/>
            <person name="Teshima H."/>
            <person name="Detter J.C."/>
            <person name="Han C."/>
            <person name="Tapia R."/>
            <person name="Land M."/>
            <person name="Hauser L."/>
            <person name="Kyrpides N."/>
            <person name="Kozubal M."/>
            <person name="Macur R.E."/>
            <person name="Jay Z."/>
            <person name="Inskeep W."/>
            <person name="Woyke T."/>
        </authorList>
    </citation>
    <scope>NUCLEOTIDE SEQUENCE [LARGE SCALE GENOMIC DNA]</scope>
    <source>
        <strain evidence="1 2">MK1</strain>
    </source>
</reference>